<feature type="binding site" evidence="12">
    <location>
        <position position="71"/>
    </location>
    <ligand>
        <name>Zn(2+)</name>
        <dbReference type="ChEBI" id="CHEBI:29105"/>
        <note>ligand shared between dimeric partners</note>
    </ligand>
</feature>
<dbReference type="SUPFAM" id="SSF54593">
    <property type="entry name" value="Glyoxalase/Bleomycin resistance protein/Dihydroxybiphenyl dioxygenase"/>
    <property type="match status" value="2"/>
</dbReference>
<keyword evidence="5 12" id="KW-0862">Zinc</keyword>
<dbReference type="EMBL" id="CAJPDQ010000001">
    <property type="protein sequence ID" value="CAF9902874.1"/>
    <property type="molecule type" value="Genomic_DNA"/>
</dbReference>
<dbReference type="Pfam" id="PF00903">
    <property type="entry name" value="Glyoxalase"/>
    <property type="match status" value="2"/>
</dbReference>
<feature type="binding site" evidence="12">
    <location>
        <position position="145"/>
    </location>
    <ligand>
        <name>Zn(2+)</name>
        <dbReference type="ChEBI" id="CHEBI:29105"/>
        <note>ligand shared between dimeric partners</note>
    </ligand>
</feature>
<evidence type="ECO:0000256" key="10">
    <source>
        <dbReference type="ARBA" id="ARBA00033298"/>
    </source>
</evidence>
<dbReference type="OrthoDB" id="16820at2759"/>
<dbReference type="PROSITE" id="PS51819">
    <property type="entry name" value="VOC"/>
    <property type="match status" value="2"/>
</dbReference>
<comment type="pathway">
    <text evidence="1">Secondary metabolite metabolism; methylglyoxal degradation; (R)-lactate from methylglyoxal: step 1/2.</text>
</comment>
<evidence type="ECO:0000256" key="11">
    <source>
        <dbReference type="PIRSR" id="PIRSR604361-1"/>
    </source>
</evidence>
<dbReference type="EC" id="4.4.1.5" evidence="3"/>
<evidence type="ECO:0000256" key="8">
    <source>
        <dbReference type="ARBA" id="ARBA00030892"/>
    </source>
</evidence>
<keyword evidence="4 12" id="KW-0479">Metal-binding</keyword>
<gene>
    <name evidence="14" type="ORF">GOMPHAMPRED_000017</name>
</gene>
<dbReference type="AlphaFoldDB" id="A0A8H3I717"/>
<dbReference type="InterPro" id="IPR018146">
    <property type="entry name" value="Glyoxalase_1_CS"/>
</dbReference>
<evidence type="ECO:0000256" key="2">
    <source>
        <dbReference type="ARBA" id="ARBA00010363"/>
    </source>
</evidence>
<evidence type="ECO:0000256" key="6">
    <source>
        <dbReference type="ARBA" id="ARBA00023239"/>
    </source>
</evidence>
<feature type="domain" description="VOC" evidence="13">
    <location>
        <begin position="167"/>
        <end position="304"/>
    </location>
</feature>
<proteinExistence type="inferred from homology"/>
<dbReference type="GO" id="GO:0046872">
    <property type="term" value="F:metal ion binding"/>
    <property type="evidence" value="ECO:0007669"/>
    <property type="project" value="UniProtKB-KW"/>
</dbReference>
<evidence type="ECO:0000256" key="4">
    <source>
        <dbReference type="ARBA" id="ARBA00022723"/>
    </source>
</evidence>
<evidence type="ECO:0000256" key="3">
    <source>
        <dbReference type="ARBA" id="ARBA00012081"/>
    </source>
</evidence>
<protein>
    <recommendedName>
        <fullName evidence="3">lactoylglutathione lyase</fullName>
        <ecNumber evidence="3">4.4.1.5</ecNumber>
    </recommendedName>
    <alternativeName>
        <fullName evidence="8">Aldoketomutase</fullName>
    </alternativeName>
    <alternativeName>
        <fullName evidence="7">Ketone-aldehyde mutase</fullName>
    </alternativeName>
    <alternativeName>
        <fullName evidence="9">Methylglyoxalase</fullName>
    </alternativeName>
    <alternativeName>
        <fullName evidence="10">S-D-lactoylglutathione methylglyoxal lyase</fullName>
    </alternativeName>
</protein>
<dbReference type="PANTHER" id="PTHR10374:SF30">
    <property type="entry name" value="LACTOYLGLUTATHIONE LYASE"/>
    <property type="match status" value="1"/>
</dbReference>
<evidence type="ECO:0000313" key="15">
    <source>
        <dbReference type="Proteomes" id="UP000664169"/>
    </source>
</evidence>
<reference evidence="14" key="1">
    <citation type="submission" date="2021-03" db="EMBL/GenBank/DDBJ databases">
        <authorList>
            <person name="Tagirdzhanova G."/>
        </authorList>
    </citation>
    <scope>NUCLEOTIDE SEQUENCE</scope>
</reference>
<evidence type="ECO:0000256" key="1">
    <source>
        <dbReference type="ARBA" id="ARBA00005008"/>
    </source>
</evidence>
<comment type="similarity">
    <text evidence="2">Belongs to the glyoxalase I family.</text>
</comment>
<evidence type="ECO:0000256" key="7">
    <source>
        <dbReference type="ARBA" id="ARBA00030291"/>
    </source>
</evidence>
<feature type="active site" description="Proton donor/acceptor" evidence="11">
    <location>
        <position position="145"/>
    </location>
</feature>
<organism evidence="14 15">
    <name type="scientific">Gomphillus americanus</name>
    <dbReference type="NCBI Taxonomy" id="1940652"/>
    <lineage>
        <taxon>Eukaryota</taxon>
        <taxon>Fungi</taxon>
        <taxon>Dikarya</taxon>
        <taxon>Ascomycota</taxon>
        <taxon>Pezizomycotina</taxon>
        <taxon>Lecanoromycetes</taxon>
        <taxon>OSLEUM clade</taxon>
        <taxon>Ostropomycetidae</taxon>
        <taxon>Ostropales</taxon>
        <taxon>Graphidaceae</taxon>
        <taxon>Gomphilloideae</taxon>
        <taxon>Gomphillus</taxon>
    </lineage>
</organism>
<dbReference type="InterPro" id="IPR004361">
    <property type="entry name" value="Glyoxalase_1"/>
</dbReference>
<dbReference type="InterPro" id="IPR029068">
    <property type="entry name" value="Glyas_Bleomycin-R_OHBP_Dase"/>
</dbReference>
<dbReference type="InterPro" id="IPR004360">
    <property type="entry name" value="Glyas_Fos-R_dOase_dom"/>
</dbReference>
<feature type="binding site" evidence="12">
    <location>
        <position position="99"/>
    </location>
    <ligand>
        <name>Zn(2+)</name>
        <dbReference type="ChEBI" id="CHEBI:29105"/>
        <note>ligand shared between dimeric partners</note>
    </ligand>
</feature>
<dbReference type="PANTHER" id="PTHR10374">
    <property type="entry name" value="LACTOYLGLUTATHIONE LYASE GLYOXALASE I"/>
    <property type="match status" value="1"/>
</dbReference>
<dbReference type="Proteomes" id="UP000664169">
    <property type="component" value="Unassembled WGS sequence"/>
</dbReference>
<evidence type="ECO:0000256" key="5">
    <source>
        <dbReference type="ARBA" id="ARBA00022833"/>
    </source>
</evidence>
<dbReference type="PROSITE" id="PS00935">
    <property type="entry name" value="GLYOXALASE_I_2"/>
    <property type="match status" value="1"/>
</dbReference>
<evidence type="ECO:0000256" key="9">
    <source>
        <dbReference type="ARBA" id="ARBA00032460"/>
    </source>
</evidence>
<evidence type="ECO:0000313" key="14">
    <source>
        <dbReference type="EMBL" id="CAF9902874.1"/>
    </source>
</evidence>
<feature type="domain" description="VOC" evidence="13">
    <location>
        <begin position="8"/>
        <end position="149"/>
    </location>
</feature>
<accession>A0A8H3I717</accession>
<name>A0A8H3I717_9LECA</name>
<evidence type="ECO:0000259" key="13">
    <source>
        <dbReference type="PROSITE" id="PS51819"/>
    </source>
</evidence>
<comment type="cofactor">
    <cofactor evidence="12">
        <name>Zn(2+)</name>
        <dbReference type="ChEBI" id="CHEBI:29105"/>
    </cofactor>
    <text evidence="12">Binds 1 zinc ion per subunit. In the homodimer, two zinc ions are bound between subunits.</text>
</comment>
<keyword evidence="6" id="KW-0456">Lyase</keyword>
<dbReference type="NCBIfam" id="TIGR00068">
    <property type="entry name" value="glyox_I"/>
    <property type="match status" value="2"/>
</dbReference>
<dbReference type="CDD" id="cd07233">
    <property type="entry name" value="GlxI_Zn"/>
    <property type="match status" value="2"/>
</dbReference>
<dbReference type="Gene3D" id="3.10.180.10">
    <property type="entry name" value="2,3-Dihydroxybiphenyl 1,2-Dioxygenase, domain 1"/>
    <property type="match status" value="2"/>
</dbReference>
<dbReference type="InterPro" id="IPR037523">
    <property type="entry name" value="VOC_core"/>
</dbReference>
<keyword evidence="15" id="KW-1185">Reference proteome</keyword>
<dbReference type="UniPathway" id="UPA00619">
    <property type="reaction ID" value="UER00675"/>
</dbReference>
<comment type="caution">
    <text evidence="14">The sequence shown here is derived from an EMBL/GenBank/DDBJ whole genome shotgun (WGS) entry which is preliminary data.</text>
</comment>
<sequence>MTDTSKWKMNHTMLRVKDPEASVKYYSFLGMKQINKMDYPENKFCLYFLAYDDAKNESSGKHWTGRQGVLELTHNYGTEKDESFKINNGNSDPGKGFGHICVSVDNIQAACKRIEDAGYKFQKKLTDGRMRHIAFALDPDGYWVEIIGQKSLEETEKVEQTDIGRYRFNHSMIRVKDAQASLKFYQEALGMKLYRTNENPDNKFNLYFLGYPEGDPENQAYREGIIELTWNYGTEEDPNFKYHNGNDEPQGFGHLCVSVDDLDKACEHLEQHGVKWKKRLTEGRMKDVAFVFDPDNYWIEVIQNQSMKQTAKW</sequence>
<evidence type="ECO:0000256" key="12">
    <source>
        <dbReference type="PIRSR" id="PIRSR604361-3"/>
    </source>
</evidence>
<dbReference type="GO" id="GO:0004462">
    <property type="term" value="F:lactoylglutathione lyase activity"/>
    <property type="evidence" value="ECO:0007669"/>
    <property type="project" value="UniProtKB-EC"/>
</dbReference>